<keyword evidence="3" id="KW-1185">Reference proteome</keyword>
<feature type="compositionally biased region" description="Basic and acidic residues" evidence="1">
    <location>
        <begin position="22"/>
        <end position="43"/>
    </location>
</feature>
<evidence type="ECO:0000256" key="1">
    <source>
        <dbReference type="SAM" id="MobiDB-lite"/>
    </source>
</evidence>
<dbReference type="Proteomes" id="UP000299102">
    <property type="component" value="Unassembled WGS sequence"/>
</dbReference>
<name>A0A4C1YX28_EUMVA</name>
<dbReference type="AlphaFoldDB" id="A0A4C1YX28"/>
<dbReference type="EMBL" id="BGZK01001413">
    <property type="protein sequence ID" value="GBP79384.1"/>
    <property type="molecule type" value="Genomic_DNA"/>
</dbReference>
<accession>A0A4C1YX28</accession>
<reference evidence="2 3" key="1">
    <citation type="journal article" date="2019" name="Commun. Biol.">
        <title>The bagworm genome reveals a unique fibroin gene that provides high tensile strength.</title>
        <authorList>
            <person name="Kono N."/>
            <person name="Nakamura H."/>
            <person name="Ohtoshi R."/>
            <person name="Tomita M."/>
            <person name="Numata K."/>
            <person name="Arakawa K."/>
        </authorList>
    </citation>
    <scope>NUCLEOTIDE SEQUENCE [LARGE SCALE GENOMIC DNA]</scope>
</reference>
<gene>
    <name evidence="2" type="ORF">EVAR_61808_1</name>
</gene>
<proteinExistence type="predicted"/>
<evidence type="ECO:0000313" key="2">
    <source>
        <dbReference type="EMBL" id="GBP79384.1"/>
    </source>
</evidence>
<evidence type="ECO:0000313" key="3">
    <source>
        <dbReference type="Proteomes" id="UP000299102"/>
    </source>
</evidence>
<sequence>MHLKRFWKATAAVATGGAAERPATERRLEKPPQRDKPEERRSVEPVAYGAVLWCACAMSLLSGGYSVQRGHALQQRLELLEEQHAALRSAVLESQQPPADRLRRAAPAPGPVWTDLPDCICAPGSKALTVYVIGIAVD</sequence>
<dbReference type="OrthoDB" id="8964326at2759"/>
<feature type="region of interest" description="Disordered" evidence="1">
    <location>
        <begin position="14"/>
        <end position="43"/>
    </location>
</feature>
<comment type="caution">
    <text evidence="2">The sequence shown here is derived from an EMBL/GenBank/DDBJ whole genome shotgun (WGS) entry which is preliminary data.</text>
</comment>
<organism evidence="2 3">
    <name type="scientific">Eumeta variegata</name>
    <name type="common">Bagworm moth</name>
    <name type="synonym">Eumeta japonica</name>
    <dbReference type="NCBI Taxonomy" id="151549"/>
    <lineage>
        <taxon>Eukaryota</taxon>
        <taxon>Metazoa</taxon>
        <taxon>Ecdysozoa</taxon>
        <taxon>Arthropoda</taxon>
        <taxon>Hexapoda</taxon>
        <taxon>Insecta</taxon>
        <taxon>Pterygota</taxon>
        <taxon>Neoptera</taxon>
        <taxon>Endopterygota</taxon>
        <taxon>Lepidoptera</taxon>
        <taxon>Glossata</taxon>
        <taxon>Ditrysia</taxon>
        <taxon>Tineoidea</taxon>
        <taxon>Psychidae</taxon>
        <taxon>Oiketicinae</taxon>
        <taxon>Eumeta</taxon>
    </lineage>
</organism>
<protein>
    <submittedName>
        <fullName evidence="2">Uncharacterized protein</fullName>
    </submittedName>
</protein>